<reference evidence="6 7" key="1">
    <citation type="submission" date="2005-12" db="EMBL/GenBank/DDBJ databases">
        <authorList>
            <person name="Moran M.A."/>
            <person name="Ferriera S."/>
            <person name="Johnson J."/>
            <person name="Kravitz S."/>
            <person name="Halpern A."/>
            <person name="Remington K."/>
            <person name="Beeson K."/>
            <person name="Tran B."/>
            <person name="Rogers Y.-H."/>
            <person name="Friedman R."/>
            <person name="Venter J.C."/>
        </authorList>
    </citation>
    <scope>NUCLEOTIDE SEQUENCE [LARGE SCALE GENOMIC DNA]</scope>
    <source>
        <strain evidence="7">ATCC BAA-591 / DSM 15170 / ISM</strain>
    </source>
</reference>
<dbReference type="EMBL" id="AALY01000002">
    <property type="protein sequence ID" value="EAP75702.1"/>
    <property type="molecule type" value="Genomic_DNA"/>
</dbReference>
<keyword evidence="4" id="KW-0804">Transcription</keyword>
<dbReference type="RefSeq" id="WP_009814527.1">
    <property type="nucleotide sequence ID" value="NZ_CH724156.1"/>
</dbReference>
<feature type="domain" description="HTH lysR-type" evidence="5">
    <location>
        <begin position="5"/>
        <end position="63"/>
    </location>
</feature>
<organism evidence="6 7">
    <name type="scientific">Roseovarius nubinhibens (strain ATCC BAA-591 / DSM 15170 / ISM)</name>
    <dbReference type="NCBI Taxonomy" id="89187"/>
    <lineage>
        <taxon>Bacteria</taxon>
        <taxon>Pseudomonadati</taxon>
        <taxon>Pseudomonadota</taxon>
        <taxon>Alphaproteobacteria</taxon>
        <taxon>Rhodobacterales</taxon>
        <taxon>Roseobacteraceae</taxon>
        <taxon>Roseovarius</taxon>
    </lineage>
</organism>
<dbReference type="FunFam" id="1.10.10.10:FF:000001">
    <property type="entry name" value="LysR family transcriptional regulator"/>
    <property type="match status" value="1"/>
</dbReference>
<name>A3SML2_ROSNI</name>
<gene>
    <name evidence="6" type="ORF">ISM_12590</name>
</gene>
<dbReference type="eggNOG" id="COG0583">
    <property type="taxonomic scope" value="Bacteria"/>
</dbReference>
<dbReference type="Pfam" id="PF03466">
    <property type="entry name" value="LysR_substrate"/>
    <property type="match status" value="1"/>
</dbReference>
<comment type="caution">
    <text evidence="6">The sequence shown here is derived from an EMBL/GenBank/DDBJ whole genome shotgun (WGS) entry which is preliminary data.</text>
</comment>
<dbReference type="InterPro" id="IPR036390">
    <property type="entry name" value="WH_DNA-bd_sf"/>
</dbReference>
<dbReference type="Gene3D" id="3.40.190.10">
    <property type="entry name" value="Periplasmic binding protein-like II"/>
    <property type="match status" value="2"/>
</dbReference>
<protein>
    <submittedName>
        <fullName evidence="6">Transcriptional regulator, LysR family protein</fullName>
    </submittedName>
</protein>
<dbReference type="PANTHER" id="PTHR30346">
    <property type="entry name" value="TRANSCRIPTIONAL DUAL REGULATOR HCAR-RELATED"/>
    <property type="match status" value="1"/>
</dbReference>
<comment type="similarity">
    <text evidence="1">Belongs to the LysR transcriptional regulatory family.</text>
</comment>
<keyword evidence="3" id="KW-0238">DNA-binding</keyword>
<keyword evidence="2" id="KW-0805">Transcription regulation</keyword>
<dbReference type="CDD" id="cd08412">
    <property type="entry name" value="PBP2_PAO1_like"/>
    <property type="match status" value="1"/>
</dbReference>
<dbReference type="AlphaFoldDB" id="A3SML2"/>
<sequence length="313" mass="34036">MPLRFTLRQLEYFVAVGEAGSIAHASDKVNVSSPSISAAVSQMEEEFGLQLFVRKHAHGLSLTPAGHQFMAQAKSVLNEAHALSRLADNISGMVQGPLSVGCLLTFAQRVVPGLRRQFEAKYPNVRISQVEQDQARLFDLLRRAEIDVALTYDLDIPSDLNFLALAELPPYAILPEGHPLADRRSVSAEDLKDHPMVLLDLPISAEYFHSFFARIGARPLIAERTRDMAVMHSLVGNGFGYSIANIRPLSDQAPDGRPLVYVPLTGSARPLHLGLVTSGGADNVLTVKAFIDHCRASISAESIPGLRIGLEEG</sequence>
<dbReference type="InterPro" id="IPR036388">
    <property type="entry name" value="WH-like_DNA-bd_sf"/>
</dbReference>
<dbReference type="GO" id="GO:0003700">
    <property type="term" value="F:DNA-binding transcription factor activity"/>
    <property type="evidence" value="ECO:0007669"/>
    <property type="project" value="InterPro"/>
</dbReference>
<dbReference type="InterPro" id="IPR005119">
    <property type="entry name" value="LysR_subst-bd"/>
</dbReference>
<evidence type="ECO:0000313" key="6">
    <source>
        <dbReference type="EMBL" id="EAP75702.1"/>
    </source>
</evidence>
<evidence type="ECO:0000256" key="2">
    <source>
        <dbReference type="ARBA" id="ARBA00023015"/>
    </source>
</evidence>
<dbReference type="STRING" id="89187.ISM_12590"/>
<dbReference type="GO" id="GO:0032993">
    <property type="term" value="C:protein-DNA complex"/>
    <property type="evidence" value="ECO:0007669"/>
    <property type="project" value="TreeGrafter"/>
</dbReference>
<keyword evidence="7" id="KW-1185">Reference proteome</keyword>
<dbReference type="GO" id="GO:0003677">
    <property type="term" value="F:DNA binding"/>
    <property type="evidence" value="ECO:0007669"/>
    <property type="project" value="UniProtKB-KW"/>
</dbReference>
<evidence type="ECO:0000256" key="4">
    <source>
        <dbReference type="ARBA" id="ARBA00023163"/>
    </source>
</evidence>
<proteinExistence type="inferred from homology"/>
<dbReference type="SUPFAM" id="SSF46785">
    <property type="entry name" value="Winged helix' DNA-binding domain"/>
    <property type="match status" value="1"/>
</dbReference>
<dbReference type="HOGENOM" id="CLU_039613_6_4_5"/>
<evidence type="ECO:0000313" key="7">
    <source>
        <dbReference type="Proteomes" id="UP000005954"/>
    </source>
</evidence>
<dbReference type="Pfam" id="PF00126">
    <property type="entry name" value="HTH_1"/>
    <property type="match status" value="1"/>
</dbReference>
<dbReference type="Proteomes" id="UP000005954">
    <property type="component" value="Unassembled WGS sequence"/>
</dbReference>
<dbReference type="OrthoDB" id="8679465at2"/>
<evidence type="ECO:0000259" key="5">
    <source>
        <dbReference type="PROSITE" id="PS50931"/>
    </source>
</evidence>
<evidence type="ECO:0000256" key="3">
    <source>
        <dbReference type="ARBA" id="ARBA00023125"/>
    </source>
</evidence>
<accession>A3SML2</accession>
<dbReference type="PROSITE" id="PS50931">
    <property type="entry name" value="HTH_LYSR"/>
    <property type="match status" value="1"/>
</dbReference>
<dbReference type="SUPFAM" id="SSF53850">
    <property type="entry name" value="Periplasmic binding protein-like II"/>
    <property type="match status" value="1"/>
</dbReference>
<dbReference type="Gene3D" id="1.10.10.10">
    <property type="entry name" value="Winged helix-like DNA-binding domain superfamily/Winged helix DNA-binding domain"/>
    <property type="match status" value="1"/>
</dbReference>
<evidence type="ECO:0000256" key="1">
    <source>
        <dbReference type="ARBA" id="ARBA00009437"/>
    </source>
</evidence>
<dbReference type="InterPro" id="IPR000847">
    <property type="entry name" value="LysR_HTH_N"/>
</dbReference>
<dbReference type="PANTHER" id="PTHR30346:SF0">
    <property type="entry name" value="HCA OPERON TRANSCRIPTIONAL ACTIVATOR HCAR"/>
    <property type="match status" value="1"/>
</dbReference>